<gene>
    <name evidence="11" type="ORF">RCL2_001879600</name>
</gene>
<comment type="catalytic activity">
    <reaction evidence="7">
        <text>L-threonyl-[protein] + ATP = O-phospho-L-threonyl-[protein] + ADP + H(+)</text>
        <dbReference type="Rhea" id="RHEA:46608"/>
        <dbReference type="Rhea" id="RHEA-COMP:11060"/>
        <dbReference type="Rhea" id="RHEA-COMP:11605"/>
        <dbReference type="ChEBI" id="CHEBI:15378"/>
        <dbReference type="ChEBI" id="CHEBI:30013"/>
        <dbReference type="ChEBI" id="CHEBI:30616"/>
        <dbReference type="ChEBI" id="CHEBI:61977"/>
        <dbReference type="ChEBI" id="CHEBI:456216"/>
        <dbReference type="EC" id="2.7.11.1"/>
    </reaction>
</comment>
<dbReference type="GO" id="GO:0004674">
    <property type="term" value="F:protein serine/threonine kinase activity"/>
    <property type="evidence" value="ECO:0007669"/>
    <property type="project" value="UniProtKB-KW"/>
</dbReference>
<comment type="caution">
    <text evidence="11">The sequence shown here is derived from an EMBL/GenBank/DDBJ whole genome shotgun (WGS) entry which is preliminary data.</text>
</comment>
<comment type="catalytic activity">
    <reaction evidence="8">
        <text>L-seryl-[protein] + ATP = O-phospho-L-seryl-[protein] + ADP + H(+)</text>
        <dbReference type="Rhea" id="RHEA:17989"/>
        <dbReference type="Rhea" id="RHEA-COMP:9863"/>
        <dbReference type="Rhea" id="RHEA-COMP:11604"/>
        <dbReference type="ChEBI" id="CHEBI:15378"/>
        <dbReference type="ChEBI" id="CHEBI:29999"/>
        <dbReference type="ChEBI" id="CHEBI:30616"/>
        <dbReference type="ChEBI" id="CHEBI:83421"/>
        <dbReference type="ChEBI" id="CHEBI:456216"/>
        <dbReference type="EC" id="2.7.11.1"/>
    </reaction>
</comment>
<evidence type="ECO:0000259" key="9">
    <source>
        <dbReference type="Pfam" id="PF01163"/>
    </source>
</evidence>
<feature type="domain" description="DUF6826" evidence="10">
    <location>
        <begin position="153"/>
        <end position="241"/>
    </location>
</feature>
<dbReference type="InterPro" id="IPR018934">
    <property type="entry name" value="RIO_dom"/>
</dbReference>
<dbReference type="Gene3D" id="1.10.510.10">
    <property type="entry name" value="Transferase(Phosphotransferase) domain 1"/>
    <property type="match status" value="1"/>
</dbReference>
<evidence type="ECO:0000256" key="4">
    <source>
        <dbReference type="ARBA" id="ARBA00022741"/>
    </source>
</evidence>
<sequence length="540" mass="62017">MTTVPIWIKYNKGRPTEIDFQGGNVNKLKKKIQNELHNKLGNFDIDEITLRVTEKELREDMTIGENFTTSYDEPIYVEVTNTDERQGKRSSNAELLYEQEKMKRTRLEAILDATTHSISSLWYIYQPIHCQTLWFEPARKSLSFATPPTGDKENVYQSYFREKILSQLEGDNYVKAVDTHSKKFLDGKAPDICTHLDDYLLTSHTIESIGEIKPHGSCFTPTNQGQVIMYATIALKHQKGRQSITGFLTDCYHVMFIQVTKDDSEKGPYKVTYSDKFNLSNQTYTNYLRGLLSTLSYHPMTGLNVKMNDLIAYTSLSSVFGVCYDEDAVVKIVSRSDILMNEINILKKLQRRGVNDGIIRLVDSSDTAMLLRPRAVETFKECNKPVFLLADIIEKIKKCYENGIVHGDTRLTNILVDKNGKPILIDFGCGSDAGKEWYGNGPRLPLLSLRLIRLTTTSTFAGRWNPQIFTDYRDDLFTLIQAIYVHLNKDYVLQALENNIEDPNHVISFWDKVFVDEWKIAYDYCNSLNYDGLKFFIANL</sequence>
<name>A0A8H3QWM6_9GLOM</name>
<reference evidence="11" key="1">
    <citation type="submission" date="2019-10" db="EMBL/GenBank/DDBJ databases">
        <title>Conservation and host-specific expression of non-tandemly repeated heterogenous ribosome RNA gene in arbuscular mycorrhizal fungi.</title>
        <authorList>
            <person name="Maeda T."/>
            <person name="Kobayashi Y."/>
            <person name="Nakagawa T."/>
            <person name="Ezawa T."/>
            <person name="Yamaguchi K."/>
            <person name="Bino T."/>
            <person name="Nishimoto Y."/>
            <person name="Shigenobu S."/>
            <person name="Kawaguchi M."/>
        </authorList>
    </citation>
    <scope>NUCLEOTIDE SEQUENCE</scope>
    <source>
        <strain evidence="11">HR1</strain>
    </source>
</reference>
<dbReference type="EC" id="2.7.11.1" evidence="1"/>
<accession>A0A8H3QWM6</accession>
<evidence type="ECO:0000313" key="12">
    <source>
        <dbReference type="Proteomes" id="UP000615446"/>
    </source>
</evidence>
<evidence type="ECO:0000256" key="8">
    <source>
        <dbReference type="ARBA" id="ARBA00048679"/>
    </source>
</evidence>
<keyword evidence="3" id="KW-0808">Transferase</keyword>
<dbReference type="GO" id="GO:0005524">
    <property type="term" value="F:ATP binding"/>
    <property type="evidence" value="ECO:0007669"/>
    <property type="project" value="UniProtKB-KW"/>
</dbReference>
<evidence type="ECO:0000256" key="2">
    <source>
        <dbReference type="ARBA" id="ARBA00022527"/>
    </source>
</evidence>
<dbReference type="Pfam" id="PF01163">
    <property type="entry name" value="RIO1"/>
    <property type="match status" value="1"/>
</dbReference>
<evidence type="ECO:0000256" key="5">
    <source>
        <dbReference type="ARBA" id="ARBA00022777"/>
    </source>
</evidence>
<dbReference type="Pfam" id="PF20713">
    <property type="entry name" value="DUF6826"/>
    <property type="match status" value="1"/>
</dbReference>
<dbReference type="Proteomes" id="UP000615446">
    <property type="component" value="Unassembled WGS sequence"/>
</dbReference>
<evidence type="ECO:0000256" key="6">
    <source>
        <dbReference type="ARBA" id="ARBA00022840"/>
    </source>
</evidence>
<dbReference type="OrthoDB" id="2385723at2759"/>
<evidence type="ECO:0000256" key="7">
    <source>
        <dbReference type="ARBA" id="ARBA00047899"/>
    </source>
</evidence>
<dbReference type="InterPro" id="IPR011009">
    <property type="entry name" value="Kinase-like_dom_sf"/>
</dbReference>
<organism evidence="11 12">
    <name type="scientific">Rhizophagus clarus</name>
    <dbReference type="NCBI Taxonomy" id="94130"/>
    <lineage>
        <taxon>Eukaryota</taxon>
        <taxon>Fungi</taxon>
        <taxon>Fungi incertae sedis</taxon>
        <taxon>Mucoromycota</taxon>
        <taxon>Glomeromycotina</taxon>
        <taxon>Glomeromycetes</taxon>
        <taxon>Glomerales</taxon>
        <taxon>Glomeraceae</taxon>
        <taxon>Rhizophagus</taxon>
    </lineage>
</organism>
<evidence type="ECO:0000256" key="1">
    <source>
        <dbReference type="ARBA" id="ARBA00012513"/>
    </source>
</evidence>
<keyword evidence="4" id="KW-0547">Nucleotide-binding</keyword>
<evidence type="ECO:0000313" key="11">
    <source>
        <dbReference type="EMBL" id="GES91999.1"/>
    </source>
</evidence>
<protein>
    <recommendedName>
        <fullName evidence="1">non-specific serine/threonine protein kinase</fullName>
        <ecNumber evidence="1">2.7.11.1</ecNumber>
    </recommendedName>
</protein>
<dbReference type="SUPFAM" id="SSF56112">
    <property type="entry name" value="Protein kinase-like (PK-like)"/>
    <property type="match status" value="1"/>
</dbReference>
<keyword evidence="5" id="KW-0418">Kinase</keyword>
<evidence type="ECO:0000259" key="10">
    <source>
        <dbReference type="Pfam" id="PF20713"/>
    </source>
</evidence>
<keyword evidence="2" id="KW-0723">Serine/threonine-protein kinase</keyword>
<dbReference type="InterPro" id="IPR049229">
    <property type="entry name" value="DUF6826"/>
</dbReference>
<proteinExistence type="predicted"/>
<feature type="domain" description="RIO-type" evidence="9">
    <location>
        <begin position="384"/>
        <end position="428"/>
    </location>
</feature>
<dbReference type="EMBL" id="BLAL01000208">
    <property type="protein sequence ID" value="GES91999.1"/>
    <property type="molecule type" value="Genomic_DNA"/>
</dbReference>
<dbReference type="AlphaFoldDB" id="A0A8H3QWM6"/>
<keyword evidence="6" id="KW-0067">ATP-binding</keyword>
<evidence type="ECO:0000256" key="3">
    <source>
        <dbReference type="ARBA" id="ARBA00022679"/>
    </source>
</evidence>